<dbReference type="SUPFAM" id="SSF55447">
    <property type="entry name" value="CO dehydrogenase flavoprotein C-terminal domain-like"/>
    <property type="match status" value="1"/>
</dbReference>
<protein>
    <submittedName>
        <fullName evidence="5">Molybdopterin dehydrogenase</fullName>
    </submittedName>
</protein>
<dbReference type="EMBL" id="NQYH01000001">
    <property type="protein sequence ID" value="RIY42506.1"/>
    <property type="molecule type" value="Genomic_DNA"/>
</dbReference>
<proteinExistence type="predicted"/>
<reference evidence="5 6" key="1">
    <citation type="submission" date="2017-08" db="EMBL/GenBank/DDBJ databases">
        <title>Pusillimonas indicus sp. nov., a member of the family Alcaligenaceae isolated from surface seawater.</title>
        <authorList>
            <person name="Li J."/>
        </authorList>
    </citation>
    <scope>NUCLEOTIDE SEQUENCE [LARGE SCALE GENOMIC DNA]</scope>
    <source>
        <strain evidence="5 6">L52-1-41</strain>
    </source>
</reference>
<gene>
    <name evidence="5" type="ORF">CJP73_03485</name>
</gene>
<dbReference type="RefSeq" id="WP_114420270.1">
    <property type="nucleotide sequence ID" value="NZ_NQYH01000001.1"/>
</dbReference>
<name>A0A3A1YY93_9BURK</name>
<dbReference type="SUPFAM" id="SSF56176">
    <property type="entry name" value="FAD-binding/transporter-associated domain-like"/>
    <property type="match status" value="1"/>
</dbReference>
<keyword evidence="3" id="KW-0560">Oxidoreductase</keyword>
<dbReference type="InterPro" id="IPR016169">
    <property type="entry name" value="FAD-bd_PCMH_sub2"/>
</dbReference>
<dbReference type="Pfam" id="PF00941">
    <property type="entry name" value="FAD_binding_5"/>
    <property type="match status" value="1"/>
</dbReference>
<accession>A0A3A1YY93</accession>
<dbReference type="InterPro" id="IPR036683">
    <property type="entry name" value="CO_DH_flav_C_dom_sf"/>
</dbReference>
<dbReference type="Gene3D" id="3.30.43.10">
    <property type="entry name" value="Uridine Diphospho-n-acetylenolpyruvylglucosamine Reductase, domain 2"/>
    <property type="match status" value="1"/>
</dbReference>
<evidence type="ECO:0000256" key="3">
    <source>
        <dbReference type="ARBA" id="ARBA00023002"/>
    </source>
</evidence>
<dbReference type="Pfam" id="PF03450">
    <property type="entry name" value="CO_deh_flav_C"/>
    <property type="match status" value="1"/>
</dbReference>
<dbReference type="InterPro" id="IPR051312">
    <property type="entry name" value="Diverse_Substr_Oxidored"/>
</dbReference>
<dbReference type="InterPro" id="IPR016167">
    <property type="entry name" value="FAD-bd_PCMH_sub1"/>
</dbReference>
<dbReference type="OrthoDB" id="9793944at2"/>
<evidence type="ECO:0000313" key="6">
    <source>
        <dbReference type="Proteomes" id="UP000266206"/>
    </source>
</evidence>
<dbReference type="InterPro" id="IPR002346">
    <property type="entry name" value="Mopterin_DH_FAD-bd"/>
</dbReference>
<sequence length="291" mass="31281">MKPFDYVKPRQLAEAVSLLSADDPDTRPVSGGTAIMLMMKAGVLRPARLVSLRHVEDEYRRIEVAADGSLHIGGMTTLAELERSPEIQQGWPMLARTFKTLSNIRVRNVAMIGGNLAHGDPHMDMPPVLTALGATVVIQGPNGSRELPVKDLCLGYYETALAGNELITKVIVPPMQGRQAAYFKVTTRVSHDWPTLGLAAVVKMEQDRLADARLIVGAATDRPTSLDNAVQLLVGQPLSDALLKQAGEEAAHGLDIVSDQHGSAQYKKHLLSVYLGRAVRAAVGGGQQEAS</sequence>
<evidence type="ECO:0000259" key="4">
    <source>
        <dbReference type="PROSITE" id="PS51387"/>
    </source>
</evidence>
<dbReference type="Gene3D" id="3.30.465.10">
    <property type="match status" value="1"/>
</dbReference>
<dbReference type="InterPro" id="IPR005107">
    <property type="entry name" value="CO_DH_flav_C"/>
</dbReference>
<evidence type="ECO:0000313" key="5">
    <source>
        <dbReference type="EMBL" id="RIY42506.1"/>
    </source>
</evidence>
<dbReference type="PANTHER" id="PTHR42659">
    <property type="entry name" value="XANTHINE DEHYDROGENASE SUBUNIT C-RELATED"/>
    <property type="match status" value="1"/>
</dbReference>
<dbReference type="InterPro" id="IPR036318">
    <property type="entry name" value="FAD-bd_PCMH-like_sf"/>
</dbReference>
<dbReference type="PANTHER" id="PTHR42659:SF2">
    <property type="entry name" value="XANTHINE DEHYDROGENASE SUBUNIT C-RELATED"/>
    <property type="match status" value="1"/>
</dbReference>
<dbReference type="Gene3D" id="3.30.390.50">
    <property type="entry name" value="CO dehydrogenase flavoprotein, C-terminal domain"/>
    <property type="match status" value="1"/>
</dbReference>
<keyword evidence="2" id="KW-0274">FAD</keyword>
<dbReference type="PROSITE" id="PS51387">
    <property type="entry name" value="FAD_PCMH"/>
    <property type="match status" value="1"/>
</dbReference>
<dbReference type="InterPro" id="IPR016166">
    <property type="entry name" value="FAD-bd_PCMH"/>
</dbReference>
<feature type="domain" description="FAD-binding PCMH-type" evidence="4">
    <location>
        <begin position="1"/>
        <end position="177"/>
    </location>
</feature>
<dbReference type="SMART" id="SM01092">
    <property type="entry name" value="CO_deh_flav_C"/>
    <property type="match status" value="1"/>
</dbReference>
<organism evidence="5 6">
    <name type="scientific">Neopusillimonas maritima</name>
    <dbReference type="NCBI Taxonomy" id="2026239"/>
    <lineage>
        <taxon>Bacteria</taxon>
        <taxon>Pseudomonadati</taxon>
        <taxon>Pseudomonadota</taxon>
        <taxon>Betaproteobacteria</taxon>
        <taxon>Burkholderiales</taxon>
        <taxon>Alcaligenaceae</taxon>
        <taxon>Neopusillimonas</taxon>
    </lineage>
</organism>
<dbReference type="GO" id="GO:0016491">
    <property type="term" value="F:oxidoreductase activity"/>
    <property type="evidence" value="ECO:0007669"/>
    <property type="project" value="UniProtKB-KW"/>
</dbReference>
<dbReference type="GO" id="GO:0071949">
    <property type="term" value="F:FAD binding"/>
    <property type="evidence" value="ECO:0007669"/>
    <property type="project" value="InterPro"/>
</dbReference>
<evidence type="ECO:0000256" key="2">
    <source>
        <dbReference type="ARBA" id="ARBA00022827"/>
    </source>
</evidence>
<keyword evidence="1" id="KW-0285">Flavoprotein</keyword>
<comment type="caution">
    <text evidence="5">The sequence shown here is derived from an EMBL/GenBank/DDBJ whole genome shotgun (WGS) entry which is preliminary data.</text>
</comment>
<evidence type="ECO:0000256" key="1">
    <source>
        <dbReference type="ARBA" id="ARBA00022630"/>
    </source>
</evidence>
<dbReference type="Proteomes" id="UP000266206">
    <property type="component" value="Unassembled WGS sequence"/>
</dbReference>
<dbReference type="AlphaFoldDB" id="A0A3A1YY93"/>